<name>A0A6S7I5U2_PARCT</name>
<dbReference type="Proteomes" id="UP001152795">
    <property type="component" value="Unassembled WGS sequence"/>
</dbReference>
<reference evidence="2" key="1">
    <citation type="submission" date="2020-04" db="EMBL/GenBank/DDBJ databases">
        <authorList>
            <person name="Alioto T."/>
            <person name="Alioto T."/>
            <person name="Gomez Garrido J."/>
        </authorList>
    </citation>
    <scope>NUCLEOTIDE SEQUENCE</scope>
    <source>
        <strain evidence="2">A484AB</strain>
    </source>
</reference>
<evidence type="ECO:0000313" key="3">
    <source>
        <dbReference type="Proteomes" id="UP001152795"/>
    </source>
</evidence>
<dbReference type="InterPro" id="IPR050951">
    <property type="entry name" value="Retrovirus_Pol_polyprotein"/>
</dbReference>
<dbReference type="InterPro" id="IPR036397">
    <property type="entry name" value="RNaseH_sf"/>
</dbReference>
<gene>
    <name evidence="2" type="ORF">PACLA_8A045886</name>
</gene>
<evidence type="ECO:0000313" key="2">
    <source>
        <dbReference type="EMBL" id="CAB4011230.1"/>
    </source>
</evidence>
<comment type="caution">
    <text evidence="2">The sequence shown here is derived from an EMBL/GenBank/DDBJ whole genome shotgun (WGS) entry which is preliminary data.</text>
</comment>
<evidence type="ECO:0000256" key="1">
    <source>
        <dbReference type="SAM" id="MobiDB-lite"/>
    </source>
</evidence>
<dbReference type="EMBL" id="CACRXK020007076">
    <property type="protein sequence ID" value="CAB4011230.1"/>
    <property type="molecule type" value="Genomic_DNA"/>
</dbReference>
<organism evidence="2 3">
    <name type="scientific">Paramuricea clavata</name>
    <name type="common">Red gorgonian</name>
    <name type="synonym">Violescent sea-whip</name>
    <dbReference type="NCBI Taxonomy" id="317549"/>
    <lineage>
        <taxon>Eukaryota</taxon>
        <taxon>Metazoa</taxon>
        <taxon>Cnidaria</taxon>
        <taxon>Anthozoa</taxon>
        <taxon>Octocorallia</taxon>
        <taxon>Malacalcyonacea</taxon>
        <taxon>Plexauridae</taxon>
        <taxon>Paramuricea</taxon>
    </lineage>
</organism>
<dbReference type="Gene3D" id="3.30.420.10">
    <property type="entry name" value="Ribonuclease H-like superfamily/Ribonuclease H"/>
    <property type="match status" value="1"/>
</dbReference>
<protein>
    <submittedName>
        <fullName evidence="2">Uncharacterized protein</fullName>
    </submittedName>
</protein>
<dbReference type="PANTHER" id="PTHR37984:SF15">
    <property type="entry name" value="INTEGRASE CATALYTIC DOMAIN-CONTAINING PROTEIN"/>
    <property type="match status" value="1"/>
</dbReference>
<dbReference type="PANTHER" id="PTHR37984">
    <property type="entry name" value="PROTEIN CBG26694"/>
    <property type="match status" value="1"/>
</dbReference>
<feature type="region of interest" description="Disordered" evidence="1">
    <location>
        <begin position="145"/>
        <end position="196"/>
    </location>
</feature>
<dbReference type="GO" id="GO:0003676">
    <property type="term" value="F:nucleic acid binding"/>
    <property type="evidence" value="ECO:0007669"/>
    <property type="project" value="InterPro"/>
</dbReference>
<keyword evidence="3" id="KW-1185">Reference proteome</keyword>
<proteinExistence type="predicted"/>
<accession>A0A6S7I5U2</accession>
<feature type="compositionally biased region" description="Basic and acidic residues" evidence="1">
    <location>
        <begin position="171"/>
        <end position="190"/>
    </location>
</feature>
<dbReference type="AlphaFoldDB" id="A0A6S7I5U2"/>
<dbReference type="OrthoDB" id="10065153at2759"/>
<sequence length="257" mass="29340">MLRTLPEEKKSNWADNLNKVVHAYNCTRNDATGFAPFFLLFGRAPRLPIDQIFGLCHLSQSVSYPKYVEQWATAIKDAYEIVRNRTGHQLHTRGERERKRAHNSALNPGDRVLVRNLSERGGPAKLRAYWEDKIHIVVERKGQDSPVYKVKSEGAEGRATGNKRNSRNRKERPVKTSHATDEAMNETRESDTDEDGYSDIHFEEYRSAQRPEPVVVPDVEINGEIPNEGPDLVNVYDQESLCGYVRMLNALYGEENA</sequence>